<organism evidence="2 3">
    <name type="scientific">Rangifer tarandus platyrhynchus</name>
    <name type="common">Svalbard reindeer</name>
    <dbReference type="NCBI Taxonomy" id="3082113"/>
    <lineage>
        <taxon>Eukaryota</taxon>
        <taxon>Metazoa</taxon>
        <taxon>Chordata</taxon>
        <taxon>Craniata</taxon>
        <taxon>Vertebrata</taxon>
        <taxon>Euteleostomi</taxon>
        <taxon>Mammalia</taxon>
        <taxon>Eutheria</taxon>
        <taxon>Laurasiatheria</taxon>
        <taxon>Artiodactyla</taxon>
        <taxon>Ruminantia</taxon>
        <taxon>Pecora</taxon>
        <taxon>Cervidae</taxon>
        <taxon>Odocoileinae</taxon>
        <taxon>Rangifer</taxon>
    </lineage>
</organism>
<feature type="region of interest" description="Disordered" evidence="1">
    <location>
        <begin position="41"/>
        <end position="74"/>
    </location>
</feature>
<proteinExistence type="predicted"/>
<feature type="compositionally biased region" description="Pro residues" evidence="1">
    <location>
        <begin position="261"/>
        <end position="271"/>
    </location>
</feature>
<keyword evidence="3" id="KW-1185">Reference proteome</keyword>
<accession>A0ABN8XNP2</accession>
<comment type="caution">
    <text evidence="2">The sequence shown here is derived from an EMBL/GenBank/DDBJ whole genome shotgun (WGS) entry which is preliminary data.</text>
</comment>
<dbReference type="Proteomes" id="UP001176941">
    <property type="component" value="Unassembled WGS sequence"/>
</dbReference>
<protein>
    <submittedName>
        <fullName evidence="2">Uncharacterized protein</fullName>
    </submittedName>
</protein>
<feature type="compositionally biased region" description="Basic and acidic residues" evidence="1">
    <location>
        <begin position="291"/>
        <end position="303"/>
    </location>
</feature>
<feature type="compositionally biased region" description="Low complexity" evidence="1">
    <location>
        <begin position="316"/>
        <end position="325"/>
    </location>
</feature>
<evidence type="ECO:0000256" key="1">
    <source>
        <dbReference type="SAM" id="MobiDB-lite"/>
    </source>
</evidence>
<feature type="compositionally biased region" description="Polar residues" evidence="1">
    <location>
        <begin position="41"/>
        <end position="55"/>
    </location>
</feature>
<feature type="compositionally biased region" description="Basic residues" evidence="1">
    <location>
        <begin position="582"/>
        <end position="597"/>
    </location>
</feature>
<evidence type="ECO:0000313" key="3">
    <source>
        <dbReference type="Proteomes" id="UP001176941"/>
    </source>
</evidence>
<feature type="region of interest" description="Disordered" evidence="1">
    <location>
        <begin position="205"/>
        <end position="359"/>
    </location>
</feature>
<sequence length="603" mass="64408">MISAHGKLTPPELVHVLNVRIRYRQNPALTFLRTIQTSLSSGAESDNADSSIHEQTSSSETPTSESPHAAAGGGGGKLLFKIKKVGGRSSCFSKLQKHVDEMDRLLKLIKEHRAKMAAVFHPANYGSFLQAAAAGTADDIVESCTTARRATICVHSLYVVVKHYSEKCVKSTGSRTNISGRKKELLRRAVNVLTEAKQVLPQIESFGNGQPKLDSMAKPAPAPGHGSANVVALPNGETAPASASAVATRVEETEGNLAPAGTPPQSSPPTYEPVDGLTGQSVPSAGSADVNGERLGAEGRSADSGEGPAPAMAELQRFQQEQAQQNPEGPVTSPESGFAAVHPDDLERPAPEHELPRGRITDAAAVLPDDGGRVTLELEVHGGQKPDSAAVFPDDLERFTSRPALQGGRETDRAAVFPDDLERFTSELELHSGPKTDPGFPGQPPSETDAHKTPSEDSERAARVQALHSAQLESRSPRAPLLSVAQEDDLPPFLIDPPVTPPANAEYAQQNQTMGNQHARDSGEVSSPSMVFGQDQLPPATDNPNHGARFYHAQQPPSGRPNEETRDLIQCGVRWPNTVRLGRSRHPPGRHRQLRSTRKADTS</sequence>
<feature type="region of interest" description="Disordered" evidence="1">
    <location>
        <begin position="379"/>
        <end position="603"/>
    </location>
</feature>
<feature type="compositionally biased region" description="Basic and acidic residues" evidence="1">
    <location>
        <begin position="420"/>
        <end position="434"/>
    </location>
</feature>
<feature type="compositionally biased region" description="Basic and acidic residues" evidence="1">
    <location>
        <begin position="448"/>
        <end position="462"/>
    </location>
</feature>
<feature type="compositionally biased region" description="Polar residues" evidence="1">
    <location>
        <begin position="507"/>
        <end position="516"/>
    </location>
</feature>
<reference evidence="2" key="1">
    <citation type="submission" date="2023-04" db="EMBL/GenBank/DDBJ databases">
        <authorList>
            <consortium name="ELIXIR-Norway"/>
        </authorList>
    </citation>
    <scope>NUCLEOTIDE SEQUENCE [LARGE SCALE GENOMIC DNA]</scope>
</reference>
<gene>
    <name evidence="2" type="ORF">MRATA1EN1_LOCUS30824</name>
</gene>
<feature type="compositionally biased region" description="Low complexity" evidence="1">
    <location>
        <begin position="56"/>
        <end position="67"/>
    </location>
</feature>
<dbReference type="EMBL" id="CATKSN020000180">
    <property type="protein sequence ID" value="CAI9149206.1"/>
    <property type="molecule type" value="Genomic_DNA"/>
</dbReference>
<name>A0ABN8XNP2_RANTA</name>
<feature type="compositionally biased region" description="Basic and acidic residues" evidence="1">
    <location>
        <begin position="342"/>
        <end position="359"/>
    </location>
</feature>
<evidence type="ECO:0000313" key="2">
    <source>
        <dbReference type="EMBL" id="CAI9149206.1"/>
    </source>
</evidence>